<dbReference type="InterPro" id="IPR016167">
    <property type="entry name" value="FAD-bd_PCMH_sub1"/>
</dbReference>
<protein>
    <recommendedName>
        <fullName evidence="16">UDP-N-acetylenolpyruvoylglucosamine reductase</fullName>
        <ecNumber evidence="16">1.3.1.98</ecNumber>
    </recommendedName>
    <alternativeName>
        <fullName evidence="16">UDP-N-acetylmuramate dehydrogenase</fullName>
    </alternativeName>
</protein>
<evidence type="ECO:0000256" key="6">
    <source>
        <dbReference type="ARBA" id="ARBA00022618"/>
    </source>
</evidence>
<keyword evidence="14 16" id="KW-0961">Cell wall biogenesis/degradation</keyword>
<dbReference type="Proteomes" id="UP000027931">
    <property type="component" value="Unassembled WGS sequence"/>
</dbReference>
<feature type="active site" evidence="16">
    <location>
        <position position="296"/>
    </location>
</feature>
<keyword evidence="5 16" id="KW-0963">Cytoplasm</keyword>
<evidence type="ECO:0000256" key="3">
    <source>
        <dbReference type="ARBA" id="ARBA00004496"/>
    </source>
</evidence>
<dbReference type="InterPro" id="IPR036318">
    <property type="entry name" value="FAD-bd_PCMH-like_sf"/>
</dbReference>
<evidence type="ECO:0000256" key="13">
    <source>
        <dbReference type="ARBA" id="ARBA00023306"/>
    </source>
</evidence>
<evidence type="ECO:0000256" key="16">
    <source>
        <dbReference type="HAMAP-Rule" id="MF_00037"/>
    </source>
</evidence>
<evidence type="ECO:0000313" key="19">
    <source>
        <dbReference type="Proteomes" id="UP000027931"/>
    </source>
</evidence>
<evidence type="ECO:0000259" key="17">
    <source>
        <dbReference type="PROSITE" id="PS51387"/>
    </source>
</evidence>
<dbReference type="InterPro" id="IPR006094">
    <property type="entry name" value="Oxid_FAD_bind_N"/>
</dbReference>
<feature type="domain" description="FAD-binding PCMH-type" evidence="17">
    <location>
        <begin position="31"/>
        <end position="213"/>
    </location>
</feature>
<comment type="caution">
    <text evidence="18">The sequence shown here is derived from an EMBL/GenBank/DDBJ whole genome shotgun (WGS) entry which is preliminary data.</text>
</comment>
<evidence type="ECO:0000256" key="14">
    <source>
        <dbReference type="ARBA" id="ARBA00023316"/>
    </source>
</evidence>
<comment type="similarity">
    <text evidence="16">Belongs to the MurB family.</text>
</comment>
<dbReference type="eggNOG" id="COG0812">
    <property type="taxonomic scope" value="Bacteria"/>
</dbReference>
<evidence type="ECO:0000256" key="10">
    <source>
        <dbReference type="ARBA" id="ARBA00022960"/>
    </source>
</evidence>
<dbReference type="HAMAP" id="MF_00037">
    <property type="entry name" value="MurB"/>
    <property type="match status" value="1"/>
</dbReference>
<evidence type="ECO:0000256" key="8">
    <source>
        <dbReference type="ARBA" id="ARBA00022827"/>
    </source>
</evidence>
<dbReference type="Gene3D" id="3.30.43.10">
    <property type="entry name" value="Uridine Diphospho-n-acetylenolpyruvylglucosamine Reductase, domain 2"/>
    <property type="match status" value="1"/>
</dbReference>
<dbReference type="Pfam" id="PF01565">
    <property type="entry name" value="FAD_binding_4"/>
    <property type="match status" value="1"/>
</dbReference>
<dbReference type="GO" id="GO:0071949">
    <property type="term" value="F:FAD binding"/>
    <property type="evidence" value="ECO:0007669"/>
    <property type="project" value="InterPro"/>
</dbReference>
<dbReference type="RefSeq" id="WP_038087846.1">
    <property type="nucleotide sequence ID" value="NZ_JMIR01000013.1"/>
</dbReference>
<sequence>MKREEIQKLFTGEAVGEVLFDEPMSKHTSWRIGGPADVFLLPTEQEHLVRIMQLTHQHDIPWYVIGKGSNLLVRDGGWRGVVIKLADNFSDLSIQGNTLTAQGGRSFVSAAHHAIRQGYSGLEFATGIPGTVGGAVMMNAGAHGGEVKDVLIECHVLSPEGDVLRLTHADLKFDYRYSVLKDRPMIVLDASFQLGTGDAEEMSEKVRNWAKRRQSTQPLSLPSCGSVFRNPEGTHAGFLIQEAGLKGTRIGGAQISELHGNFIVNIGGATAADVLALIDLVQRTIFERTGHELHPEVRIVGDDSIGG</sequence>
<dbReference type="InterPro" id="IPR036635">
    <property type="entry name" value="MurB_C_sf"/>
</dbReference>
<keyword evidence="12 16" id="KW-0560">Oxidoreductase</keyword>
<dbReference type="InterPro" id="IPR011601">
    <property type="entry name" value="MurB_C"/>
</dbReference>
<dbReference type="EC" id="1.3.1.98" evidence="16"/>
<comment type="pathway">
    <text evidence="4 16">Cell wall biogenesis; peptidoglycan biosynthesis.</text>
</comment>
<evidence type="ECO:0000256" key="2">
    <source>
        <dbReference type="ARBA" id="ARBA00003921"/>
    </source>
</evidence>
<dbReference type="OrthoDB" id="9804753at2"/>
<dbReference type="NCBIfam" id="TIGR00179">
    <property type="entry name" value="murB"/>
    <property type="match status" value="1"/>
</dbReference>
<dbReference type="GO" id="GO:0009252">
    <property type="term" value="P:peptidoglycan biosynthetic process"/>
    <property type="evidence" value="ECO:0007669"/>
    <property type="project" value="UniProtKB-UniRule"/>
</dbReference>
<evidence type="ECO:0000256" key="4">
    <source>
        <dbReference type="ARBA" id="ARBA00004752"/>
    </source>
</evidence>
<name>A0A074LQ21_9BACL</name>
<gene>
    <name evidence="16" type="primary">murB</name>
    <name evidence="18" type="ORF">EL26_10820</name>
</gene>
<dbReference type="PANTHER" id="PTHR21071">
    <property type="entry name" value="UDP-N-ACETYLENOLPYRUVOYLGLUCOSAMINE REDUCTASE"/>
    <property type="match status" value="1"/>
</dbReference>
<evidence type="ECO:0000256" key="12">
    <source>
        <dbReference type="ARBA" id="ARBA00023002"/>
    </source>
</evidence>
<comment type="subcellular location">
    <subcellularLocation>
        <location evidence="3 16">Cytoplasm</location>
    </subcellularLocation>
</comment>
<keyword evidence="19" id="KW-1185">Reference proteome</keyword>
<dbReference type="InterPro" id="IPR016166">
    <property type="entry name" value="FAD-bd_PCMH"/>
</dbReference>
<evidence type="ECO:0000256" key="7">
    <source>
        <dbReference type="ARBA" id="ARBA00022630"/>
    </source>
</evidence>
<dbReference type="GO" id="GO:0008360">
    <property type="term" value="P:regulation of cell shape"/>
    <property type="evidence" value="ECO:0007669"/>
    <property type="project" value="UniProtKB-KW"/>
</dbReference>
<dbReference type="SUPFAM" id="SSF56194">
    <property type="entry name" value="Uridine diphospho-N-Acetylenolpyruvylglucosamine reductase, MurB, C-terminal domain"/>
    <property type="match status" value="1"/>
</dbReference>
<keyword evidence="10 16" id="KW-0133">Cell shape</keyword>
<dbReference type="Gene3D" id="3.90.78.10">
    <property type="entry name" value="UDP-N-acetylenolpyruvoylglucosamine reductase, C-terminal domain"/>
    <property type="match status" value="1"/>
</dbReference>
<dbReference type="GO" id="GO:0005829">
    <property type="term" value="C:cytosol"/>
    <property type="evidence" value="ECO:0007669"/>
    <property type="project" value="TreeGrafter"/>
</dbReference>
<dbReference type="EMBL" id="JMIR01000013">
    <property type="protein sequence ID" value="KEO83179.1"/>
    <property type="molecule type" value="Genomic_DNA"/>
</dbReference>
<comment type="catalytic activity">
    <reaction evidence="15 16">
        <text>UDP-N-acetyl-alpha-D-muramate + NADP(+) = UDP-N-acetyl-3-O-(1-carboxyvinyl)-alpha-D-glucosamine + NADPH + H(+)</text>
        <dbReference type="Rhea" id="RHEA:12248"/>
        <dbReference type="ChEBI" id="CHEBI:15378"/>
        <dbReference type="ChEBI" id="CHEBI:57783"/>
        <dbReference type="ChEBI" id="CHEBI:58349"/>
        <dbReference type="ChEBI" id="CHEBI:68483"/>
        <dbReference type="ChEBI" id="CHEBI:70757"/>
        <dbReference type="EC" id="1.3.1.98"/>
    </reaction>
</comment>
<evidence type="ECO:0000256" key="5">
    <source>
        <dbReference type="ARBA" id="ARBA00022490"/>
    </source>
</evidence>
<keyword evidence="13 16" id="KW-0131">Cell cycle</keyword>
<keyword evidence="11 16" id="KW-0573">Peptidoglycan synthesis</keyword>
<evidence type="ECO:0000256" key="15">
    <source>
        <dbReference type="ARBA" id="ARBA00048914"/>
    </source>
</evidence>
<feature type="active site" description="Proton donor" evidence="16">
    <location>
        <position position="226"/>
    </location>
</feature>
<dbReference type="SUPFAM" id="SSF56176">
    <property type="entry name" value="FAD-binding/transporter-associated domain-like"/>
    <property type="match status" value="1"/>
</dbReference>
<keyword evidence="9 16" id="KW-0521">NADP</keyword>
<organism evidence="18 19">
    <name type="scientific">Tumebacillus flagellatus</name>
    <dbReference type="NCBI Taxonomy" id="1157490"/>
    <lineage>
        <taxon>Bacteria</taxon>
        <taxon>Bacillati</taxon>
        <taxon>Bacillota</taxon>
        <taxon>Bacilli</taxon>
        <taxon>Bacillales</taxon>
        <taxon>Alicyclobacillaceae</taxon>
        <taxon>Tumebacillus</taxon>
    </lineage>
</organism>
<dbReference type="PROSITE" id="PS51387">
    <property type="entry name" value="FAD_PCMH"/>
    <property type="match status" value="1"/>
</dbReference>
<reference evidence="18 19" key="1">
    <citation type="journal article" date="2013" name="Int. J. Syst. Evol. Microbiol.">
        <title>Tumebacillus flagellatus sp. nov., an alpha-amylase/pullulanase-producing bacterium isolated from cassava wastewater.</title>
        <authorList>
            <person name="Wang Q."/>
            <person name="Xie N."/>
            <person name="Qin Y."/>
            <person name="Shen N."/>
            <person name="Zhu J."/>
            <person name="Mi H."/>
            <person name="Huang R."/>
        </authorList>
    </citation>
    <scope>NUCLEOTIDE SEQUENCE [LARGE SCALE GENOMIC DNA]</scope>
    <source>
        <strain evidence="18 19">GST4</strain>
    </source>
</reference>
<proteinExistence type="inferred from homology"/>
<evidence type="ECO:0000313" key="18">
    <source>
        <dbReference type="EMBL" id="KEO83179.1"/>
    </source>
</evidence>
<dbReference type="InterPro" id="IPR003170">
    <property type="entry name" value="MurB"/>
</dbReference>
<dbReference type="InterPro" id="IPR016169">
    <property type="entry name" value="FAD-bd_PCMH_sub2"/>
</dbReference>
<comment type="cofactor">
    <cofactor evidence="1 16">
        <name>FAD</name>
        <dbReference type="ChEBI" id="CHEBI:57692"/>
    </cofactor>
</comment>
<dbReference type="GO" id="GO:0051301">
    <property type="term" value="P:cell division"/>
    <property type="evidence" value="ECO:0007669"/>
    <property type="project" value="UniProtKB-KW"/>
</dbReference>
<keyword evidence="8 16" id="KW-0274">FAD</keyword>
<dbReference type="STRING" id="1157490.EL26_10820"/>
<keyword evidence="6 16" id="KW-0132">Cell division</keyword>
<evidence type="ECO:0000256" key="11">
    <source>
        <dbReference type="ARBA" id="ARBA00022984"/>
    </source>
</evidence>
<dbReference type="GO" id="GO:0071555">
    <property type="term" value="P:cell wall organization"/>
    <property type="evidence" value="ECO:0007669"/>
    <property type="project" value="UniProtKB-KW"/>
</dbReference>
<keyword evidence="7 16" id="KW-0285">Flavoprotein</keyword>
<dbReference type="NCBIfam" id="NF010480">
    <property type="entry name" value="PRK13905.1"/>
    <property type="match status" value="1"/>
</dbReference>
<feature type="active site" evidence="16">
    <location>
        <position position="176"/>
    </location>
</feature>
<dbReference type="PANTHER" id="PTHR21071:SF5">
    <property type="entry name" value="UDP-N-ACETYLENOLPYRUVOYLGLUCOSAMINE REDUCTASE"/>
    <property type="match status" value="1"/>
</dbReference>
<dbReference type="GO" id="GO:0008762">
    <property type="term" value="F:UDP-N-acetylmuramate dehydrogenase activity"/>
    <property type="evidence" value="ECO:0007669"/>
    <property type="project" value="UniProtKB-UniRule"/>
</dbReference>
<evidence type="ECO:0000256" key="1">
    <source>
        <dbReference type="ARBA" id="ARBA00001974"/>
    </source>
</evidence>
<evidence type="ECO:0000256" key="9">
    <source>
        <dbReference type="ARBA" id="ARBA00022857"/>
    </source>
</evidence>
<dbReference type="Gene3D" id="3.30.465.10">
    <property type="match status" value="1"/>
</dbReference>
<accession>A0A074LQ21</accession>
<comment type="function">
    <text evidence="2 16">Cell wall formation.</text>
</comment>
<dbReference type="AlphaFoldDB" id="A0A074LQ21"/>
<dbReference type="Pfam" id="PF02873">
    <property type="entry name" value="MurB_C"/>
    <property type="match status" value="1"/>
</dbReference>
<dbReference type="UniPathway" id="UPA00219"/>